<keyword evidence="1" id="KW-1133">Transmembrane helix</keyword>
<protein>
    <submittedName>
        <fullName evidence="2">Uncharacterized protein</fullName>
    </submittedName>
</protein>
<accession>A0A6L9G942</accession>
<keyword evidence="1" id="KW-0812">Transmembrane</keyword>
<organism evidence="2 3">
    <name type="scientific">Glutamicibacter soli</name>
    <dbReference type="NCBI Taxonomy" id="453836"/>
    <lineage>
        <taxon>Bacteria</taxon>
        <taxon>Bacillati</taxon>
        <taxon>Actinomycetota</taxon>
        <taxon>Actinomycetes</taxon>
        <taxon>Micrococcales</taxon>
        <taxon>Micrococcaceae</taxon>
        <taxon>Glutamicibacter</taxon>
    </lineage>
</organism>
<feature type="transmembrane region" description="Helical" evidence="1">
    <location>
        <begin position="30"/>
        <end position="48"/>
    </location>
</feature>
<name>A0A6L9G942_9MICC</name>
<evidence type="ECO:0000313" key="3">
    <source>
        <dbReference type="Proteomes" id="UP000477543"/>
    </source>
</evidence>
<dbReference type="AlphaFoldDB" id="A0A6L9G942"/>
<feature type="transmembrane region" description="Helical" evidence="1">
    <location>
        <begin position="82"/>
        <end position="101"/>
    </location>
</feature>
<dbReference type="Proteomes" id="UP000477543">
    <property type="component" value="Unassembled WGS sequence"/>
</dbReference>
<sequence length="130" mass="13703">MHRNQSFAALTGGVIASLTVVVSLSPSFWVILLGSLVLVIGFSTLAKLERFWGPASSGSYFYVAPMVVGPAAGGLLRDTQYAGWAGAAVGLLCGLAAYLLIMKSPPFAEPGADEEADENYFLNLRESSRS</sequence>
<evidence type="ECO:0000313" key="2">
    <source>
        <dbReference type="EMBL" id="NAZ17639.1"/>
    </source>
</evidence>
<keyword evidence="1" id="KW-0472">Membrane</keyword>
<comment type="caution">
    <text evidence="2">The sequence shown here is derived from an EMBL/GenBank/DDBJ whole genome shotgun (WGS) entry which is preliminary data.</text>
</comment>
<evidence type="ECO:0000256" key="1">
    <source>
        <dbReference type="SAM" id="Phobius"/>
    </source>
</evidence>
<dbReference type="RefSeq" id="WP_161450009.1">
    <property type="nucleotide sequence ID" value="NZ_WYDN01000020.1"/>
</dbReference>
<reference evidence="2 3" key="1">
    <citation type="submission" date="2020-01" db="EMBL/GenBank/DDBJ databases">
        <title>Glutamicibacter soli M275.</title>
        <authorList>
            <person name="Meng X."/>
        </authorList>
    </citation>
    <scope>NUCLEOTIDE SEQUENCE [LARGE SCALE GENOMIC DNA]</scope>
    <source>
        <strain evidence="2 3">M275</strain>
    </source>
</reference>
<proteinExistence type="predicted"/>
<dbReference type="SUPFAM" id="SSF103473">
    <property type="entry name" value="MFS general substrate transporter"/>
    <property type="match status" value="1"/>
</dbReference>
<dbReference type="EMBL" id="WYDN01000020">
    <property type="protein sequence ID" value="NAZ17639.1"/>
    <property type="molecule type" value="Genomic_DNA"/>
</dbReference>
<dbReference type="InterPro" id="IPR036259">
    <property type="entry name" value="MFS_trans_sf"/>
</dbReference>
<gene>
    <name evidence="2" type="ORF">GT020_16455</name>
</gene>
<feature type="transmembrane region" description="Helical" evidence="1">
    <location>
        <begin position="60"/>
        <end position="76"/>
    </location>
</feature>